<protein>
    <recommendedName>
        <fullName evidence="3">DUF4177 domain-containing protein</fullName>
    </recommendedName>
</protein>
<evidence type="ECO:0008006" key="3">
    <source>
        <dbReference type="Google" id="ProtNLM"/>
    </source>
</evidence>
<dbReference type="Proteomes" id="UP000184241">
    <property type="component" value="Unassembled WGS sequence"/>
</dbReference>
<name>A0A1M5ZUP7_9CLOT</name>
<organism evidence="1 2">
    <name type="scientific">Clostridium intestinale DSM 6191</name>
    <dbReference type="NCBI Taxonomy" id="1121320"/>
    <lineage>
        <taxon>Bacteria</taxon>
        <taxon>Bacillati</taxon>
        <taxon>Bacillota</taxon>
        <taxon>Clostridia</taxon>
        <taxon>Eubacteriales</taxon>
        <taxon>Clostridiaceae</taxon>
        <taxon>Clostridium</taxon>
    </lineage>
</organism>
<gene>
    <name evidence="1" type="ORF">SAMN02745941_03424</name>
</gene>
<sequence length="75" mass="8541">MNAEWQYKVFTVDEFINAGNGATIEDKLNEYGKDGWELVGIMPKKTQSLGNQSKLPEDSVVLKKQLFNLKSNNYN</sequence>
<evidence type="ECO:0000313" key="1">
    <source>
        <dbReference type="EMBL" id="SHI27970.1"/>
    </source>
</evidence>
<dbReference type="RefSeq" id="WP_073021440.1">
    <property type="nucleotide sequence ID" value="NZ_FQXU01000011.1"/>
</dbReference>
<accession>A0A1M5ZUP7</accession>
<dbReference type="EMBL" id="FQXU01000011">
    <property type="protein sequence ID" value="SHI27970.1"/>
    <property type="molecule type" value="Genomic_DNA"/>
</dbReference>
<dbReference type="AlphaFoldDB" id="A0A1M5ZUP7"/>
<evidence type="ECO:0000313" key="2">
    <source>
        <dbReference type="Proteomes" id="UP000184241"/>
    </source>
</evidence>
<dbReference type="Pfam" id="PF13783">
    <property type="entry name" value="DUF4177"/>
    <property type="match status" value="1"/>
</dbReference>
<dbReference type="InterPro" id="IPR025234">
    <property type="entry name" value="YjzH-like"/>
</dbReference>
<proteinExistence type="predicted"/>
<reference evidence="1 2" key="1">
    <citation type="submission" date="2016-11" db="EMBL/GenBank/DDBJ databases">
        <authorList>
            <person name="Jaros S."/>
            <person name="Januszkiewicz K."/>
            <person name="Wedrychowicz H."/>
        </authorList>
    </citation>
    <scope>NUCLEOTIDE SEQUENCE [LARGE SCALE GENOMIC DNA]</scope>
    <source>
        <strain evidence="1 2">DSM 6191</strain>
    </source>
</reference>